<proteinExistence type="predicted"/>
<dbReference type="RefSeq" id="WP_114368076.1">
    <property type="nucleotide sequence ID" value="NZ_QPEX01000011.1"/>
</dbReference>
<dbReference type="Proteomes" id="UP000253562">
    <property type="component" value="Unassembled WGS sequence"/>
</dbReference>
<gene>
    <name evidence="1" type="ORF">DTL42_07360</name>
</gene>
<evidence type="ECO:0000313" key="1">
    <source>
        <dbReference type="EMBL" id="RCS52649.1"/>
    </source>
</evidence>
<evidence type="ECO:0008006" key="3">
    <source>
        <dbReference type="Google" id="ProtNLM"/>
    </source>
</evidence>
<dbReference type="PROSITE" id="PS51257">
    <property type="entry name" value="PROKAR_LIPOPROTEIN"/>
    <property type="match status" value="1"/>
</dbReference>
<reference evidence="1 2" key="1">
    <citation type="submission" date="2018-07" db="EMBL/GenBank/DDBJ databases">
        <title>Comparative genomes isolates from brazilian mangrove.</title>
        <authorList>
            <person name="De Araujo J.E."/>
            <person name="Taketani R.G."/>
            <person name="Silva M.C.P."/>
            <person name="Lourenco M.V."/>
            <person name="Oliveira V.M."/>
            <person name="Andreote F.D."/>
        </authorList>
    </citation>
    <scope>NUCLEOTIDE SEQUENCE [LARGE SCALE GENOMIC DNA]</scope>
    <source>
        <strain evidence="1 2">HEX PRIS-MGV</strain>
    </source>
</reference>
<dbReference type="EMBL" id="QPEX01000011">
    <property type="protein sequence ID" value="RCS52649.1"/>
    <property type="molecule type" value="Genomic_DNA"/>
</dbReference>
<dbReference type="AlphaFoldDB" id="A0A368KWA6"/>
<accession>A0A368KWA6</accession>
<comment type="caution">
    <text evidence="1">The sequence shown here is derived from an EMBL/GenBank/DDBJ whole genome shotgun (WGS) entry which is preliminary data.</text>
</comment>
<dbReference type="OrthoDB" id="282701at2"/>
<evidence type="ECO:0000313" key="2">
    <source>
        <dbReference type="Proteomes" id="UP000253562"/>
    </source>
</evidence>
<sequence length="144" mass="15510">MRRIGSYALITTYLVVQLFGQAIHAWSGCEHAHLPGLMASHATLAHHGACGQADDHGHRHLQVADTHCNLAQPGQDPGWNAGHQHRLTIDGCLLCQHLTLGQIAPTTTHLVDASIPLESLVLQSSRPTLNRWLGPNSPRAPPVA</sequence>
<protein>
    <recommendedName>
        <fullName evidence="3">DUF2946 domain-containing protein</fullName>
    </recommendedName>
</protein>
<organism evidence="1 2">
    <name type="scientific">Bremerella cremea</name>
    <dbReference type="NCBI Taxonomy" id="1031537"/>
    <lineage>
        <taxon>Bacteria</taxon>
        <taxon>Pseudomonadati</taxon>
        <taxon>Planctomycetota</taxon>
        <taxon>Planctomycetia</taxon>
        <taxon>Pirellulales</taxon>
        <taxon>Pirellulaceae</taxon>
        <taxon>Bremerella</taxon>
    </lineage>
</organism>
<name>A0A368KWA6_9BACT</name>